<proteinExistence type="predicted"/>
<dbReference type="Proteomes" id="UP000192477">
    <property type="component" value="Unassembled WGS sequence"/>
</dbReference>
<evidence type="ECO:0000313" key="3">
    <source>
        <dbReference type="Proteomes" id="UP000192477"/>
    </source>
</evidence>
<feature type="region of interest" description="Disordered" evidence="1">
    <location>
        <begin position="448"/>
        <end position="489"/>
    </location>
</feature>
<dbReference type="OrthoDB" id="2195100at2"/>
<organism evidence="2 3">
    <name type="scientific">Enterococcus villorum</name>
    <dbReference type="NCBI Taxonomy" id="112904"/>
    <lineage>
        <taxon>Bacteria</taxon>
        <taxon>Bacillati</taxon>
        <taxon>Bacillota</taxon>
        <taxon>Bacilli</taxon>
        <taxon>Lactobacillales</taxon>
        <taxon>Enterococcaceae</taxon>
        <taxon>Enterococcus</taxon>
    </lineage>
</organism>
<dbReference type="AlphaFoldDB" id="A0A1V8YTS0"/>
<protein>
    <submittedName>
        <fullName evidence="2">Uncharacterized protein</fullName>
    </submittedName>
</protein>
<reference evidence="2 3" key="1">
    <citation type="journal article" date="2017" name="BMC Microbiol.">
        <title>Comparative genomics of Enterococcus spp. isolated from bovine feces.</title>
        <authorList>
            <person name="Beukers A.G."/>
            <person name="Zaheer R."/>
            <person name="Goji N."/>
            <person name="Amoako K.K."/>
            <person name="Chaves A.V."/>
            <person name="Ward M.P."/>
            <person name="McAllister T.A."/>
        </authorList>
    </citation>
    <scope>NUCLEOTIDE SEQUENCE [LARGE SCALE GENOMIC DNA]</scope>
    <source>
        <strain evidence="2 3">F1129D 143</strain>
    </source>
</reference>
<dbReference type="EMBL" id="MJEA01000013">
    <property type="protein sequence ID" value="OQO68916.1"/>
    <property type="molecule type" value="Genomic_DNA"/>
</dbReference>
<sequence>MLATENNDMKTIESKEFERRIDMLALTLSLKENDKYFDSSGGYPLLFSTYVEMIKNDKDQFFIEKEKKENILRSLKRTIDFWSFENKVTLQLCLEKMTMDDPTDFMIFPCAFLTENNRYNSEESLSHMVGVIIYKKKNHFVVMKVDKMECFDDNQLSYLEIPEDNITNLSCLLFSHKLYLMNDEFDEVIDNEEYLILKDLVQLSKNDEFIPILSDIMKKQKTGNCVVSEMEASLKVALFNCQKDLFSLNIDEKICLYWNLDYPKDTLEMRKRFLTAMKGDNQDWNQHFDYIFSCYVHKDKTYDTKTRKKLYEQDLYIPEMFLNKGKILSQEPTISLEIIKKKSYLLEEKYFMQTSDQYLKERSNYMLKFELKWLEGDLKILNERLPLIAIEKAKNILQQEREYLKERINAYHTEIKRRQEINLEGIEGWELQPFKRVEELAKKNYQEMQKKEEESLHTVQYKSEKGESKDVKQETIKDYARTSSKTEDR</sequence>
<evidence type="ECO:0000256" key="1">
    <source>
        <dbReference type="SAM" id="MobiDB-lite"/>
    </source>
</evidence>
<dbReference type="STRING" id="112904.BH747_11000"/>
<evidence type="ECO:0000313" key="2">
    <source>
        <dbReference type="EMBL" id="OQO68916.1"/>
    </source>
</evidence>
<gene>
    <name evidence="2" type="ORF">BH747_11000</name>
</gene>
<comment type="caution">
    <text evidence="2">The sequence shown here is derived from an EMBL/GenBank/DDBJ whole genome shotgun (WGS) entry which is preliminary data.</text>
</comment>
<accession>A0A1V8YTS0</accession>
<dbReference type="RefSeq" id="WP_081184528.1">
    <property type="nucleotide sequence ID" value="NZ_MJEA01000013.1"/>
</dbReference>
<name>A0A1V8YTS0_9ENTE</name>